<reference evidence="1" key="2">
    <citation type="submission" date="2020-09" db="EMBL/GenBank/DDBJ databases">
        <authorList>
            <person name="Sun Q."/>
            <person name="Zhou Y."/>
        </authorList>
    </citation>
    <scope>NUCLEOTIDE SEQUENCE</scope>
    <source>
        <strain evidence="1">CGMCC 1.12919</strain>
    </source>
</reference>
<dbReference type="InterPro" id="IPR025690">
    <property type="entry name" value="Methyltransf_put"/>
</dbReference>
<name>A0A916TWD5_9HYPH</name>
<proteinExistence type="predicted"/>
<evidence type="ECO:0000313" key="1">
    <source>
        <dbReference type="EMBL" id="GGC46454.1"/>
    </source>
</evidence>
<dbReference type="Gene3D" id="3.40.50.150">
    <property type="entry name" value="Vaccinia Virus protein VP39"/>
    <property type="match status" value="1"/>
</dbReference>
<dbReference type="AlphaFoldDB" id="A0A916TWD5"/>
<evidence type="ECO:0008006" key="3">
    <source>
        <dbReference type="Google" id="ProtNLM"/>
    </source>
</evidence>
<accession>A0A916TWD5</accession>
<dbReference type="SUPFAM" id="SSF53335">
    <property type="entry name" value="S-adenosyl-L-methionine-dependent methyltransferases"/>
    <property type="match status" value="1"/>
</dbReference>
<reference evidence="1" key="1">
    <citation type="journal article" date="2014" name="Int. J. Syst. Evol. Microbiol.">
        <title>Complete genome sequence of Corynebacterium casei LMG S-19264T (=DSM 44701T), isolated from a smear-ripened cheese.</title>
        <authorList>
            <consortium name="US DOE Joint Genome Institute (JGI-PGF)"/>
            <person name="Walter F."/>
            <person name="Albersmeier A."/>
            <person name="Kalinowski J."/>
            <person name="Ruckert C."/>
        </authorList>
    </citation>
    <scope>NUCLEOTIDE SEQUENCE</scope>
    <source>
        <strain evidence="1">CGMCC 1.12919</strain>
    </source>
</reference>
<dbReference type="InterPro" id="IPR029063">
    <property type="entry name" value="SAM-dependent_MTases_sf"/>
</dbReference>
<keyword evidence="2" id="KW-1185">Reference proteome</keyword>
<dbReference type="Pfam" id="PF12692">
    <property type="entry name" value="Methyltransf_17"/>
    <property type="match status" value="1"/>
</dbReference>
<dbReference type="RefSeq" id="WP_188607266.1">
    <property type="nucleotide sequence ID" value="NZ_BMGG01000001.1"/>
</dbReference>
<protein>
    <recommendedName>
        <fullName evidence="3">S-adenosyl-L-methionine methyltransferase</fullName>
    </recommendedName>
</protein>
<organism evidence="1 2">
    <name type="scientific">Chelatococcus reniformis</name>
    <dbReference type="NCBI Taxonomy" id="1494448"/>
    <lineage>
        <taxon>Bacteria</taxon>
        <taxon>Pseudomonadati</taxon>
        <taxon>Pseudomonadota</taxon>
        <taxon>Alphaproteobacteria</taxon>
        <taxon>Hyphomicrobiales</taxon>
        <taxon>Chelatococcaceae</taxon>
        <taxon>Chelatococcus</taxon>
    </lineage>
</organism>
<evidence type="ECO:0000313" key="2">
    <source>
        <dbReference type="Proteomes" id="UP000637002"/>
    </source>
</evidence>
<dbReference type="Proteomes" id="UP000637002">
    <property type="component" value="Unassembled WGS sequence"/>
</dbReference>
<dbReference type="EMBL" id="BMGG01000001">
    <property type="protein sequence ID" value="GGC46454.1"/>
    <property type="molecule type" value="Genomic_DNA"/>
</dbReference>
<sequence>MSRLDSFIRRLLAQRACLDRAAVLVGGVPGPVVELGLGNGRTYDHLRQILPERRIYVFERAPAAHPLCTPAAGYLVVGDFAETLPGAVTRLGGPAALIHADVGSGDETANARLAAWLGPLIVPMLAEGGIITSDQRLTAEGLAPQPVPAEADKGRYYLYRRTAMARRAAAS</sequence>
<comment type="caution">
    <text evidence="1">The sequence shown here is derived from an EMBL/GenBank/DDBJ whole genome shotgun (WGS) entry which is preliminary data.</text>
</comment>
<gene>
    <name evidence="1" type="ORF">GCM10010994_01990</name>
</gene>